<feature type="compositionally biased region" description="Pro residues" evidence="1">
    <location>
        <begin position="256"/>
        <end position="268"/>
    </location>
</feature>
<feature type="region of interest" description="Disordered" evidence="1">
    <location>
        <begin position="181"/>
        <end position="227"/>
    </location>
</feature>
<comment type="caution">
    <text evidence="2">The sequence shown here is derived from an EMBL/GenBank/DDBJ whole genome shotgun (WGS) entry which is preliminary data.</text>
</comment>
<evidence type="ECO:0000313" key="3">
    <source>
        <dbReference type="Proteomes" id="UP000245119"/>
    </source>
</evidence>
<evidence type="ECO:0000313" key="2">
    <source>
        <dbReference type="EMBL" id="PVD20797.1"/>
    </source>
</evidence>
<feature type="compositionally biased region" description="Polar residues" evidence="1">
    <location>
        <begin position="277"/>
        <end position="296"/>
    </location>
</feature>
<feature type="compositionally biased region" description="Basic residues" evidence="1">
    <location>
        <begin position="477"/>
        <end position="491"/>
    </location>
</feature>
<keyword evidence="3" id="KW-1185">Reference proteome</keyword>
<feature type="region of interest" description="Disordered" evidence="1">
    <location>
        <begin position="21"/>
        <end position="73"/>
    </location>
</feature>
<evidence type="ECO:0000256" key="1">
    <source>
        <dbReference type="SAM" id="MobiDB-lite"/>
    </source>
</evidence>
<name>A0A2T7NHY7_POMCA</name>
<feature type="compositionally biased region" description="Basic and acidic residues" evidence="1">
    <location>
        <begin position="25"/>
        <end position="40"/>
    </location>
</feature>
<dbReference type="STRING" id="400727.A0A2T7NHY7"/>
<dbReference type="AlphaFoldDB" id="A0A2T7NHY7"/>
<sequence length="555" mass="59536">MDLEAAIRSLDSCTAALINEVVEEDKEKETRASEEDKEEKNEEEGVETQRASRSHKARITRRQEKAASSTQNSLELAAAIRELEESTAALQSTYDASNHTSHSSLQCSSGYATMNSTPSSSEDTIASGDFEFPSLAYEAEKYFTIPRSGEMSAAYRAALYPKRPASTAGVPASGANIMRRSSMNAAKPPPPVRRTASISSTSSAVLKGNTSPPTQMSESTSSTSVNDGQAEGAYAELQFIQQNIQSQRGLQKMQPPQQPQQPPPPRPKPGGLQRQQSNETYFQQNPHQTSPSPDRASNSSGSSGGSSHYAVPNVASSPSQASVIQSLNAKFASLNQQYQDSQYQQDFPNNTATYIGGNSGGGGGDPEAARMMPPPPAPSSTQAQTTQVAVQGHGLPGEGYSPGQGHNQPQRGGQHVLSHSYHQGYPGEGRGHIQGYWAQSNDRPDHSHHQGHQPLGHSPYQITPGHGHQGHGPFRGHAGHGHGHAHSHPHGHPGGVHGQQHSEVEDFPLPPTEEELAEMEEMYSRPSPVNARPTIQASLMTELKKRVSVEEASDV</sequence>
<dbReference type="EMBL" id="PZQS01000012">
    <property type="protein sequence ID" value="PVD20797.1"/>
    <property type="molecule type" value="Genomic_DNA"/>
</dbReference>
<gene>
    <name evidence="2" type="ORF">C0Q70_18958</name>
</gene>
<dbReference type="Proteomes" id="UP000245119">
    <property type="component" value="Linkage Group LG12"/>
</dbReference>
<feature type="compositionally biased region" description="Polar residues" evidence="1">
    <location>
        <begin position="208"/>
        <end position="227"/>
    </location>
</feature>
<proteinExistence type="predicted"/>
<feature type="compositionally biased region" description="Low complexity" evidence="1">
    <location>
        <begin position="379"/>
        <end position="391"/>
    </location>
</feature>
<feature type="region of interest" description="Disordered" evidence="1">
    <location>
        <begin position="354"/>
        <end position="533"/>
    </location>
</feature>
<feature type="compositionally biased region" description="Acidic residues" evidence="1">
    <location>
        <begin position="512"/>
        <end position="521"/>
    </location>
</feature>
<feature type="compositionally biased region" description="Low complexity" evidence="1">
    <location>
        <begin position="193"/>
        <end position="205"/>
    </location>
</feature>
<protein>
    <submittedName>
        <fullName evidence="2">Uncharacterized protein</fullName>
    </submittedName>
</protein>
<accession>A0A2T7NHY7</accession>
<reference evidence="2 3" key="1">
    <citation type="submission" date="2018-04" db="EMBL/GenBank/DDBJ databases">
        <title>The genome of golden apple snail Pomacea canaliculata provides insight into stress tolerance and invasive adaptation.</title>
        <authorList>
            <person name="Liu C."/>
            <person name="Liu B."/>
            <person name="Ren Y."/>
            <person name="Zhang Y."/>
            <person name="Wang H."/>
            <person name="Li S."/>
            <person name="Jiang F."/>
            <person name="Yin L."/>
            <person name="Zhang G."/>
            <person name="Qian W."/>
            <person name="Fan W."/>
        </authorList>
    </citation>
    <scope>NUCLEOTIDE SEQUENCE [LARGE SCALE GENOMIC DNA]</scope>
    <source>
        <strain evidence="2">SZHN2017</strain>
        <tissue evidence="2">Muscle</tissue>
    </source>
</reference>
<feature type="region of interest" description="Disordered" evidence="1">
    <location>
        <begin position="246"/>
        <end position="314"/>
    </location>
</feature>
<feature type="compositionally biased region" description="Low complexity" evidence="1">
    <location>
        <begin position="297"/>
        <end position="307"/>
    </location>
</feature>
<dbReference type="OrthoDB" id="10061327at2759"/>
<organism evidence="2 3">
    <name type="scientific">Pomacea canaliculata</name>
    <name type="common">Golden apple snail</name>
    <dbReference type="NCBI Taxonomy" id="400727"/>
    <lineage>
        <taxon>Eukaryota</taxon>
        <taxon>Metazoa</taxon>
        <taxon>Spiralia</taxon>
        <taxon>Lophotrochozoa</taxon>
        <taxon>Mollusca</taxon>
        <taxon>Gastropoda</taxon>
        <taxon>Caenogastropoda</taxon>
        <taxon>Architaenioglossa</taxon>
        <taxon>Ampullarioidea</taxon>
        <taxon>Ampullariidae</taxon>
        <taxon>Pomacea</taxon>
    </lineage>
</organism>